<evidence type="ECO:0000256" key="3">
    <source>
        <dbReference type="ARBA" id="ARBA00012438"/>
    </source>
</evidence>
<gene>
    <name evidence="14" type="ORF">PQ455_09830</name>
</gene>
<evidence type="ECO:0000256" key="6">
    <source>
        <dbReference type="ARBA" id="ARBA00022692"/>
    </source>
</evidence>
<keyword evidence="14" id="KW-0547">Nucleotide-binding</keyword>
<dbReference type="Gene3D" id="1.10.287.130">
    <property type="match status" value="1"/>
</dbReference>
<dbReference type="InterPro" id="IPR003594">
    <property type="entry name" value="HATPase_dom"/>
</dbReference>
<keyword evidence="10 11" id="KW-0472">Membrane</keyword>
<comment type="catalytic activity">
    <reaction evidence="1">
        <text>ATP + protein L-histidine = ADP + protein N-phospho-L-histidine.</text>
        <dbReference type="EC" id="2.7.13.3"/>
    </reaction>
</comment>
<keyword evidence="7" id="KW-0418">Kinase</keyword>
<evidence type="ECO:0000256" key="9">
    <source>
        <dbReference type="ARBA" id="ARBA00023012"/>
    </source>
</evidence>
<dbReference type="EMBL" id="CP117411">
    <property type="protein sequence ID" value="WCT71950.1"/>
    <property type="molecule type" value="Genomic_DNA"/>
</dbReference>
<keyword evidence="4" id="KW-0597">Phosphoprotein</keyword>
<keyword evidence="5" id="KW-0808">Transferase</keyword>
<dbReference type="InterPro" id="IPR003660">
    <property type="entry name" value="HAMP_dom"/>
</dbReference>
<reference evidence="14 15" key="1">
    <citation type="submission" date="2023-02" db="EMBL/GenBank/DDBJ databases">
        <title>Genome sequence of Sphingomonas naphthae.</title>
        <authorList>
            <person name="Kim S."/>
            <person name="Heo J."/>
            <person name="Kwon S.-W."/>
        </authorList>
    </citation>
    <scope>NUCLEOTIDE SEQUENCE [LARGE SCALE GENOMIC DNA]</scope>
    <source>
        <strain evidence="14 15">KACC 18716</strain>
    </source>
</reference>
<dbReference type="SUPFAM" id="SSF55874">
    <property type="entry name" value="ATPase domain of HSP90 chaperone/DNA topoisomerase II/histidine kinase"/>
    <property type="match status" value="1"/>
</dbReference>
<dbReference type="InterPro" id="IPR036097">
    <property type="entry name" value="HisK_dim/P_sf"/>
</dbReference>
<accession>A0ABY7THN7</accession>
<dbReference type="Pfam" id="PF00512">
    <property type="entry name" value="HisKA"/>
    <property type="match status" value="1"/>
</dbReference>
<name>A0ABY7THN7_9SPHN</name>
<evidence type="ECO:0000259" key="13">
    <source>
        <dbReference type="PROSITE" id="PS50885"/>
    </source>
</evidence>
<dbReference type="InterPro" id="IPR025908">
    <property type="entry name" value="Sensor_TM1"/>
</dbReference>
<evidence type="ECO:0000313" key="15">
    <source>
        <dbReference type="Proteomes" id="UP001220395"/>
    </source>
</evidence>
<keyword evidence="8 11" id="KW-1133">Transmembrane helix</keyword>
<feature type="domain" description="Histidine kinase" evidence="12">
    <location>
        <begin position="302"/>
        <end position="521"/>
    </location>
</feature>
<evidence type="ECO:0000256" key="11">
    <source>
        <dbReference type="SAM" id="Phobius"/>
    </source>
</evidence>
<dbReference type="PROSITE" id="PS50885">
    <property type="entry name" value="HAMP"/>
    <property type="match status" value="1"/>
</dbReference>
<keyword evidence="14" id="KW-0067">ATP-binding</keyword>
<dbReference type="PRINTS" id="PR00344">
    <property type="entry name" value="BCTRLSENSOR"/>
</dbReference>
<evidence type="ECO:0000256" key="5">
    <source>
        <dbReference type="ARBA" id="ARBA00022679"/>
    </source>
</evidence>
<feature type="domain" description="HAMP" evidence="13">
    <location>
        <begin position="239"/>
        <end position="294"/>
    </location>
</feature>
<evidence type="ECO:0000313" key="14">
    <source>
        <dbReference type="EMBL" id="WCT71950.1"/>
    </source>
</evidence>
<dbReference type="CDD" id="cd00082">
    <property type="entry name" value="HisKA"/>
    <property type="match status" value="1"/>
</dbReference>
<dbReference type="SMART" id="SM00304">
    <property type="entry name" value="HAMP"/>
    <property type="match status" value="1"/>
</dbReference>
<dbReference type="PROSITE" id="PS50109">
    <property type="entry name" value="HIS_KIN"/>
    <property type="match status" value="1"/>
</dbReference>
<dbReference type="Pfam" id="PF02518">
    <property type="entry name" value="HATPase_c"/>
    <property type="match status" value="1"/>
</dbReference>
<dbReference type="PANTHER" id="PTHR45436">
    <property type="entry name" value="SENSOR HISTIDINE KINASE YKOH"/>
    <property type="match status" value="1"/>
</dbReference>
<dbReference type="InterPro" id="IPR050428">
    <property type="entry name" value="TCS_sensor_his_kinase"/>
</dbReference>
<dbReference type="SUPFAM" id="SSF158472">
    <property type="entry name" value="HAMP domain-like"/>
    <property type="match status" value="1"/>
</dbReference>
<evidence type="ECO:0000256" key="7">
    <source>
        <dbReference type="ARBA" id="ARBA00022777"/>
    </source>
</evidence>
<dbReference type="Pfam" id="PF00672">
    <property type="entry name" value="HAMP"/>
    <property type="match status" value="1"/>
</dbReference>
<evidence type="ECO:0000256" key="2">
    <source>
        <dbReference type="ARBA" id="ARBA00004370"/>
    </source>
</evidence>
<dbReference type="EC" id="2.7.13.3" evidence="3"/>
<evidence type="ECO:0000256" key="10">
    <source>
        <dbReference type="ARBA" id="ARBA00023136"/>
    </source>
</evidence>
<evidence type="ECO:0000256" key="4">
    <source>
        <dbReference type="ARBA" id="ARBA00022553"/>
    </source>
</evidence>
<protein>
    <recommendedName>
        <fullName evidence="3">histidine kinase</fullName>
        <ecNumber evidence="3">2.7.13.3</ecNumber>
    </recommendedName>
</protein>
<dbReference type="SMART" id="SM00388">
    <property type="entry name" value="HisKA"/>
    <property type="match status" value="1"/>
</dbReference>
<dbReference type="InterPro" id="IPR005467">
    <property type="entry name" value="His_kinase_dom"/>
</dbReference>
<dbReference type="Gene3D" id="3.30.565.10">
    <property type="entry name" value="Histidine kinase-like ATPase, C-terminal domain"/>
    <property type="match status" value="1"/>
</dbReference>
<dbReference type="PANTHER" id="PTHR45436:SF5">
    <property type="entry name" value="SENSOR HISTIDINE KINASE TRCS"/>
    <property type="match status" value="1"/>
</dbReference>
<dbReference type="SMART" id="SM00387">
    <property type="entry name" value="HATPase_c"/>
    <property type="match status" value="1"/>
</dbReference>
<dbReference type="CDD" id="cd00075">
    <property type="entry name" value="HATPase"/>
    <property type="match status" value="1"/>
</dbReference>
<dbReference type="Pfam" id="PF13755">
    <property type="entry name" value="Sensor_TM1"/>
    <property type="match status" value="1"/>
</dbReference>
<dbReference type="Proteomes" id="UP001220395">
    <property type="component" value="Chromosome"/>
</dbReference>
<dbReference type="InterPro" id="IPR004358">
    <property type="entry name" value="Sig_transdc_His_kin-like_C"/>
</dbReference>
<feature type="transmembrane region" description="Helical" evidence="11">
    <location>
        <begin position="217"/>
        <end position="238"/>
    </location>
</feature>
<feature type="transmembrane region" description="Helical" evidence="11">
    <location>
        <begin position="23"/>
        <end position="45"/>
    </location>
</feature>
<dbReference type="SUPFAM" id="SSF47384">
    <property type="entry name" value="Homodimeric domain of signal transducing histidine kinase"/>
    <property type="match status" value="1"/>
</dbReference>
<dbReference type="CDD" id="cd06225">
    <property type="entry name" value="HAMP"/>
    <property type="match status" value="1"/>
</dbReference>
<dbReference type="RefSeq" id="WP_273685897.1">
    <property type="nucleotide sequence ID" value="NZ_CP117411.1"/>
</dbReference>
<keyword evidence="9" id="KW-0902">Two-component regulatory system</keyword>
<dbReference type="Gene3D" id="6.10.340.10">
    <property type="match status" value="1"/>
</dbReference>
<organism evidence="14 15">
    <name type="scientific">Sphingomonas naphthae</name>
    <dbReference type="NCBI Taxonomy" id="1813468"/>
    <lineage>
        <taxon>Bacteria</taxon>
        <taxon>Pseudomonadati</taxon>
        <taxon>Pseudomonadota</taxon>
        <taxon>Alphaproteobacteria</taxon>
        <taxon>Sphingomonadales</taxon>
        <taxon>Sphingomonadaceae</taxon>
        <taxon>Sphingomonas</taxon>
    </lineage>
</organism>
<keyword evidence="15" id="KW-1185">Reference proteome</keyword>
<dbReference type="InterPro" id="IPR003661">
    <property type="entry name" value="HisK_dim/P_dom"/>
</dbReference>
<dbReference type="GO" id="GO:0005524">
    <property type="term" value="F:ATP binding"/>
    <property type="evidence" value="ECO:0007669"/>
    <property type="project" value="UniProtKB-KW"/>
</dbReference>
<dbReference type="InterPro" id="IPR036890">
    <property type="entry name" value="HATPase_C_sf"/>
</dbReference>
<evidence type="ECO:0000256" key="1">
    <source>
        <dbReference type="ARBA" id="ARBA00000085"/>
    </source>
</evidence>
<comment type="subcellular location">
    <subcellularLocation>
        <location evidence="2">Membrane</location>
    </subcellularLocation>
</comment>
<evidence type="ECO:0000256" key="8">
    <source>
        <dbReference type="ARBA" id="ARBA00022989"/>
    </source>
</evidence>
<proteinExistence type="predicted"/>
<evidence type="ECO:0000259" key="12">
    <source>
        <dbReference type="PROSITE" id="PS50109"/>
    </source>
</evidence>
<sequence>MAWATAFRRNDEGELGWTAGLTLTARILAVNIFALALLAGGFFYLDSFRTQLIDQQMEQKADEVVAVAAAVGAAPPAARGPMAARIGNALDSRIRLYGRDGARQLDSFAFGPPAYVLRDPNTEPLQRRIARFLDRAIDTIVFADRPPPYAEPARDRLEAWPELRTARATGAERTMLRRAPDRTPMISAAMPLPDGTGVVLVTANARDIVRSVRAERFWLSIILLGTTILSVLLSLFLARTIARPLRRLALAAHRVRLGRAREVQVPRLPSRRDEIGTLARALSDMSQALRQKIDATEAFAADVTHELKNPLASLRSAVDSLDIVQQPDLRQRLVTVIKDDVHRLDRLITDIAEASRLDAEFARARFETIDLGLMIEGLIAAREARGQPENVRLAFARPHKGTAVVFGDGSRLARVFENLIDNAVSFSPPAGLVQVSATRDDEEVVIRVDDEGPGVSHEMRDAIFNRFHSIRPESEGFASHSGLGLAIAKAIVEGHNGTITVEDRDDRRSGARFLIRLPAAVR</sequence>
<keyword evidence="6 11" id="KW-0812">Transmembrane</keyword>